<dbReference type="PRINTS" id="PR00508">
    <property type="entry name" value="S21N4MTFRASE"/>
</dbReference>
<dbReference type="Proteomes" id="UP001501588">
    <property type="component" value="Unassembled WGS sequence"/>
</dbReference>
<feature type="region of interest" description="Disordered" evidence="5">
    <location>
        <begin position="379"/>
        <end position="411"/>
    </location>
</feature>
<comment type="catalytic activity">
    <reaction evidence="3">
        <text>a 2'-deoxyadenosine in DNA + S-adenosyl-L-methionine = an N(6)-methyl-2'-deoxyadenosine in DNA + S-adenosyl-L-homocysteine + H(+)</text>
        <dbReference type="Rhea" id="RHEA:15197"/>
        <dbReference type="Rhea" id="RHEA-COMP:12418"/>
        <dbReference type="Rhea" id="RHEA-COMP:12419"/>
        <dbReference type="ChEBI" id="CHEBI:15378"/>
        <dbReference type="ChEBI" id="CHEBI:57856"/>
        <dbReference type="ChEBI" id="CHEBI:59789"/>
        <dbReference type="ChEBI" id="CHEBI:90615"/>
        <dbReference type="ChEBI" id="CHEBI:90616"/>
        <dbReference type="EC" id="2.1.1.72"/>
    </reaction>
</comment>
<name>A0ABN1EXS1_9PROT</name>
<dbReference type="EC" id="2.1.1.-" evidence="4"/>
<proteinExistence type="inferred from homology"/>
<dbReference type="EMBL" id="BAAAFZ010000014">
    <property type="protein sequence ID" value="GAA0577210.1"/>
    <property type="molecule type" value="Genomic_DNA"/>
</dbReference>
<gene>
    <name evidence="7" type="ORF">GCM10009416_14770</name>
</gene>
<dbReference type="InterPro" id="IPR029063">
    <property type="entry name" value="SAM-dependent_MTases_sf"/>
</dbReference>
<sequence length="411" mass="44650">MRDAATTAFKVRENRCRRALGRMGHRLEKSPRRDPRASDFGLYRIVPTAGPRPSGDGFAMSLPEVEAWIEGAPAGGARPAASTRPTAPAAAKGGGRAVPHVGDCRAVLRRLPRDRFRACVTSPPHYFVRSNGHADEIGVEESPAAYVAALVGVFRQVRRVLHPQGTLWIVIDDTYCTRRVIRKDGKRSVARDMATGRNTQAKWSEAAAEGRAMYSSRMAKHGLKEKDLMLLPARLAFALQADGWWVRSAIVWTKPNFAPSPADDRPVHGHETVLLLSKSKRYWFDASALRERSADGRQRPGRDVWAVRPSTWKGDHTSAFPVELAAKCVLAGAPPGSWVLDPFAGTGTTGMAAVQHGRNAVLVELDPGHARTIRKRLGDRLHAPSTGGRAGGAGDAKAAHRAGVPATRRHK</sequence>
<protein>
    <recommendedName>
        <fullName evidence="4">Methyltransferase</fullName>
        <ecNumber evidence="4">2.1.1.-</ecNumber>
    </recommendedName>
</protein>
<dbReference type="Pfam" id="PF01555">
    <property type="entry name" value="N6_N4_Mtase"/>
    <property type="match status" value="1"/>
</dbReference>
<dbReference type="SUPFAM" id="SSF53335">
    <property type="entry name" value="S-adenosyl-L-methionine-dependent methyltransferases"/>
    <property type="match status" value="1"/>
</dbReference>
<dbReference type="RefSeq" id="WP_343894552.1">
    <property type="nucleotide sequence ID" value="NZ_BAAAFZ010000014.1"/>
</dbReference>
<comment type="similarity">
    <text evidence="4">Belongs to the N(4)/N(6)-methyltransferase family.</text>
</comment>
<dbReference type="Gene3D" id="3.40.50.150">
    <property type="entry name" value="Vaccinia Virus protein VP39"/>
    <property type="match status" value="1"/>
</dbReference>
<dbReference type="InterPro" id="IPR002941">
    <property type="entry name" value="DNA_methylase_N4/N6"/>
</dbReference>
<keyword evidence="8" id="KW-1185">Reference proteome</keyword>
<comment type="caution">
    <text evidence="7">The sequence shown here is derived from an EMBL/GenBank/DDBJ whole genome shotgun (WGS) entry which is preliminary data.</text>
</comment>
<accession>A0ABN1EXS1</accession>
<feature type="domain" description="DNA methylase N-4/N-6" evidence="6">
    <location>
        <begin position="118"/>
        <end position="373"/>
    </location>
</feature>
<keyword evidence="1" id="KW-0489">Methyltransferase</keyword>
<evidence type="ECO:0000256" key="2">
    <source>
        <dbReference type="ARBA" id="ARBA00022679"/>
    </source>
</evidence>
<evidence type="ECO:0000256" key="5">
    <source>
        <dbReference type="SAM" id="MobiDB-lite"/>
    </source>
</evidence>
<keyword evidence="2" id="KW-0808">Transferase</keyword>
<evidence type="ECO:0000256" key="1">
    <source>
        <dbReference type="ARBA" id="ARBA00022603"/>
    </source>
</evidence>
<feature type="region of interest" description="Disordered" evidence="5">
    <location>
        <begin position="74"/>
        <end position="96"/>
    </location>
</feature>
<evidence type="ECO:0000313" key="7">
    <source>
        <dbReference type="EMBL" id="GAA0577210.1"/>
    </source>
</evidence>
<dbReference type="InterPro" id="IPR001091">
    <property type="entry name" value="RM_Methyltransferase"/>
</dbReference>
<evidence type="ECO:0000256" key="4">
    <source>
        <dbReference type="RuleBase" id="RU362026"/>
    </source>
</evidence>
<organism evidence="7 8">
    <name type="scientific">Craurococcus roseus</name>
    <dbReference type="NCBI Taxonomy" id="77585"/>
    <lineage>
        <taxon>Bacteria</taxon>
        <taxon>Pseudomonadati</taxon>
        <taxon>Pseudomonadota</taxon>
        <taxon>Alphaproteobacteria</taxon>
        <taxon>Acetobacterales</taxon>
        <taxon>Acetobacteraceae</taxon>
        <taxon>Craurococcus</taxon>
    </lineage>
</organism>
<evidence type="ECO:0000313" key="8">
    <source>
        <dbReference type="Proteomes" id="UP001501588"/>
    </source>
</evidence>
<evidence type="ECO:0000256" key="3">
    <source>
        <dbReference type="ARBA" id="ARBA00047942"/>
    </source>
</evidence>
<reference evidence="7 8" key="1">
    <citation type="journal article" date="2019" name="Int. J. Syst. Evol. Microbiol.">
        <title>The Global Catalogue of Microorganisms (GCM) 10K type strain sequencing project: providing services to taxonomists for standard genome sequencing and annotation.</title>
        <authorList>
            <consortium name="The Broad Institute Genomics Platform"/>
            <consortium name="The Broad Institute Genome Sequencing Center for Infectious Disease"/>
            <person name="Wu L."/>
            <person name="Ma J."/>
        </authorList>
    </citation>
    <scope>NUCLEOTIDE SEQUENCE [LARGE SCALE GENOMIC DNA]</scope>
    <source>
        <strain evidence="7 8">JCM 9933</strain>
    </source>
</reference>
<feature type="compositionally biased region" description="Low complexity" evidence="5">
    <location>
        <begin position="74"/>
        <end position="91"/>
    </location>
</feature>
<evidence type="ECO:0000259" key="6">
    <source>
        <dbReference type="Pfam" id="PF01555"/>
    </source>
</evidence>